<sequence length="549" mass="59154">MSVELHFNSLVTPAEPGTSLFTYGEKLGIPVPTSCNKQGKCKECVIEVAEGMDCLSKPGPEEKHLKGNFRLSCCTRVTAEQGTVRCHTMRRGTMKIEKHAFELPTGPRTWQLDPAVTRDGDRILLDGVEIDRGTGPLHGLAIDLGTTTVVIRLLNLETGEVVADSSFENPQRFGGSDVMARIQYDTEDRTKTLQRTLTGYLSRAITEFPVDPRSIYEVIIAGNSTMRDMFFRLSVYSIGQSPYQSLTELEIAEGKRTTTSLSNTARRLGLPIHPKARIYGLPIISGHVGADAAACMLAVDLAHEEHLVAVMDIGTNTELIVGNKHKVLAASCPAGPAFEGGQITFGMPGLPGAIEKVAIQDDGRVETRVIGDVPPEGICGSGLVDLLAELLRTGRMNALGRFEDGSHEFVVTSAGDRPVTFSEADINALAQAKGANVAGLQIAFAEYGLDYSQLDVFYLAGGFGRHLGLESSKRIGLIPNLPAEKIVQVGNASVEGACIALLSRTKRAELEALVKRVQHCRLETHPGFFDYFVEGCQFAPVGGAEVSET</sequence>
<keyword evidence="3" id="KW-1185">Reference proteome</keyword>
<gene>
    <name evidence="2" type="ORF">ESB00_17710</name>
</gene>
<proteinExistence type="predicted"/>
<dbReference type="RefSeq" id="WP_129049286.1">
    <property type="nucleotide sequence ID" value="NZ_SDHX01000002.1"/>
</dbReference>
<dbReference type="PANTHER" id="PTHR42895:SF2">
    <property type="entry name" value="IRON-SULFUR CLUSTER PROTEIN"/>
    <property type="match status" value="1"/>
</dbReference>
<dbReference type="InterPro" id="IPR041414">
    <property type="entry name" value="Raco-like_middle"/>
</dbReference>
<feature type="domain" description="2Fe-2S ferredoxin-type" evidence="1">
    <location>
        <begin position="1"/>
        <end position="90"/>
    </location>
</feature>
<dbReference type="AlphaFoldDB" id="A0A4Q1C538"/>
<comment type="caution">
    <text evidence="2">The sequence shown here is derived from an EMBL/GenBank/DDBJ whole genome shotgun (WGS) entry which is preliminary data.</text>
</comment>
<dbReference type="PANTHER" id="PTHR42895">
    <property type="entry name" value="IRON-SULFUR CLUSTER-BINDING PROTEIN-RELATED"/>
    <property type="match status" value="1"/>
</dbReference>
<dbReference type="EMBL" id="SDHX01000002">
    <property type="protein sequence ID" value="RXK53530.1"/>
    <property type="molecule type" value="Genomic_DNA"/>
</dbReference>
<organism evidence="2 3">
    <name type="scientific">Oleiharenicola lentus</name>
    <dbReference type="NCBI Taxonomy" id="2508720"/>
    <lineage>
        <taxon>Bacteria</taxon>
        <taxon>Pseudomonadati</taxon>
        <taxon>Verrucomicrobiota</taxon>
        <taxon>Opitutia</taxon>
        <taxon>Opitutales</taxon>
        <taxon>Opitutaceae</taxon>
        <taxon>Oleiharenicola</taxon>
    </lineage>
</organism>
<dbReference type="InterPro" id="IPR052911">
    <property type="entry name" value="Corrinoid_activation_enz"/>
</dbReference>
<dbReference type="InterPro" id="IPR001041">
    <property type="entry name" value="2Fe-2S_ferredoxin-type"/>
</dbReference>
<dbReference type="Proteomes" id="UP000290218">
    <property type="component" value="Unassembled WGS sequence"/>
</dbReference>
<accession>A0A4Q1C538</accession>
<protein>
    <submittedName>
        <fullName evidence="2">DUF4445 domain-containing protein</fullName>
    </submittedName>
</protein>
<dbReference type="Pfam" id="PF14574">
    <property type="entry name" value="RACo_C_ter"/>
    <property type="match status" value="1"/>
</dbReference>
<dbReference type="InterPro" id="IPR027980">
    <property type="entry name" value="RACo_C"/>
</dbReference>
<dbReference type="InterPro" id="IPR043129">
    <property type="entry name" value="ATPase_NBD"/>
</dbReference>
<evidence type="ECO:0000259" key="1">
    <source>
        <dbReference type="PROSITE" id="PS51085"/>
    </source>
</evidence>
<dbReference type="Pfam" id="PF17651">
    <property type="entry name" value="Raco_middle"/>
    <property type="match status" value="1"/>
</dbReference>
<dbReference type="SUPFAM" id="SSF53067">
    <property type="entry name" value="Actin-like ATPase domain"/>
    <property type="match status" value="1"/>
</dbReference>
<dbReference type="Gene3D" id="3.10.20.30">
    <property type="match status" value="1"/>
</dbReference>
<dbReference type="Pfam" id="PF00111">
    <property type="entry name" value="Fer2"/>
    <property type="match status" value="1"/>
</dbReference>
<dbReference type="InterPro" id="IPR036010">
    <property type="entry name" value="2Fe-2S_ferredoxin-like_sf"/>
</dbReference>
<dbReference type="InterPro" id="IPR042259">
    <property type="entry name" value="Raco-like_middle_sf"/>
</dbReference>
<evidence type="ECO:0000313" key="2">
    <source>
        <dbReference type="EMBL" id="RXK53530.1"/>
    </source>
</evidence>
<dbReference type="OrthoDB" id="9810588at2"/>
<dbReference type="PROSITE" id="PS51085">
    <property type="entry name" value="2FE2S_FER_2"/>
    <property type="match status" value="1"/>
</dbReference>
<reference evidence="2 3" key="1">
    <citation type="submission" date="2019-01" db="EMBL/GenBank/DDBJ databases">
        <title>Lacunisphaera sp. strain TWA-58.</title>
        <authorList>
            <person name="Chen W.-M."/>
        </authorList>
    </citation>
    <scope>NUCLEOTIDE SEQUENCE [LARGE SCALE GENOMIC DNA]</scope>
    <source>
        <strain evidence="2 3">TWA-58</strain>
    </source>
</reference>
<dbReference type="InterPro" id="IPR012675">
    <property type="entry name" value="Beta-grasp_dom_sf"/>
</dbReference>
<name>A0A4Q1C538_9BACT</name>
<evidence type="ECO:0000313" key="3">
    <source>
        <dbReference type="Proteomes" id="UP000290218"/>
    </source>
</evidence>
<dbReference type="GO" id="GO:0051536">
    <property type="term" value="F:iron-sulfur cluster binding"/>
    <property type="evidence" value="ECO:0007669"/>
    <property type="project" value="InterPro"/>
</dbReference>
<dbReference type="Gene3D" id="3.30.420.480">
    <property type="entry name" value="Domain of unknown function (DUF4445)"/>
    <property type="match status" value="1"/>
</dbReference>
<dbReference type="SUPFAM" id="SSF54292">
    <property type="entry name" value="2Fe-2S ferredoxin-like"/>
    <property type="match status" value="1"/>
</dbReference>